<dbReference type="InterPro" id="IPR036052">
    <property type="entry name" value="TrpB-like_PALP_sf"/>
</dbReference>
<dbReference type="AlphaFoldDB" id="S5DIX7"/>
<organism evidence="9">
    <name type="scientific">Candidatus Actinomarina minuta</name>
    <dbReference type="NCBI Taxonomy" id="1389454"/>
    <lineage>
        <taxon>Bacteria</taxon>
        <taxon>Bacillati</taxon>
        <taxon>Actinomycetota</taxon>
        <taxon>Actinomycetes</taxon>
        <taxon>Candidatus Actinomarinidae</taxon>
        <taxon>Candidatus Actinomarinales</taxon>
        <taxon>Candidatus Actinomarineae</taxon>
        <taxon>Candidatus Actinomarinaceae</taxon>
        <taxon>Candidatus Actinomarina</taxon>
    </lineage>
</organism>
<dbReference type="InterPro" id="IPR004450">
    <property type="entry name" value="Thr_synthase-like"/>
</dbReference>
<dbReference type="EMBL" id="KC811110">
    <property type="protein sequence ID" value="AGQ18726.1"/>
    <property type="molecule type" value="Genomic_DNA"/>
</dbReference>
<dbReference type="Pfam" id="PF14821">
    <property type="entry name" value="Thr_synth_N"/>
    <property type="match status" value="1"/>
</dbReference>
<proteinExistence type="inferred from homology"/>
<comment type="similarity">
    <text evidence="2">Belongs to the threonine synthase family.</text>
</comment>
<comment type="cofactor">
    <cofactor evidence="1 6">
        <name>pyridoxal 5'-phosphate</name>
        <dbReference type="ChEBI" id="CHEBI:597326"/>
    </cofactor>
</comment>
<evidence type="ECO:0000259" key="8">
    <source>
        <dbReference type="Pfam" id="PF14821"/>
    </source>
</evidence>
<dbReference type="GO" id="GO:0009088">
    <property type="term" value="P:threonine biosynthetic process"/>
    <property type="evidence" value="ECO:0007669"/>
    <property type="project" value="UniProtKB-UniRule"/>
</dbReference>
<feature type="domain" description="Threonine synthase N-terminal" evidence="8">
    <location>
        <begin position="3"/>
        <end position="58"/>
    </location>
</feature>
<dbReference type="Pfam" id="PF00291">
    <property type="entry name" value="PALP"/>
    <property type="match status" value="1"/>
</dbReference>
<dbReference type="InterPro" id="IPR029144">
    <property type="entry name" value="Thr_synth_N"/>
</dbReference>
<dbReference type="PANTHER" id="PTHR42690">
    <property type="entry name" value="THREONINE SYNTHASE FAMILY MEMBER"/>
    <property type="match status" value="1"/>
</dbReference>
<dbReference type="PANTHER" id="PTHR42690:SF1">
    <property type="entry name" value="THREONINE SYNTHASE-LIKE 2"/>
    <property type="match status" value="1"/>
</dbReference>
<keyword evidence="4" id="KW-0456">Lyase</keyword>
<evidence type="ECO:0000256" key="4">
    <source>
        <dbReference type="ARBA" id="ARBA00023239"/>
    </source>
</evidence>
<dbReference type="NCBIfam" id="TIGR00260">
    <property type="entry name" value="thrC"/>
    <property type="match status" value="1"/>
</dbReference>
<reference evidence="9" key="1">
    <citation type="journal article" date="2013" name="Sci. Rep.">
        <title>Metagenomics uncovers a new group of low GC and ultra-small marine Actinobacteria.</title>
        <authorList>
            <person name="Ghai R."/>
            <person name="Mizuno C.M."/>
            <person name="Picazo A."/>
            <person name="Camacho A."/>
            <person name="Rodriguez-Valera F."/>
        </authorList>
    </citation>
    <scope>NUCLEOTIDE SEQUENCE</scope>
</reference>
<dbReference type="EC" id="4.2.3.1" evidence="5"/>
<evidence type="ECO:0000256" key="2">
    <source>
        <dbReference type="ARBA" id="ARBA00005517"/>
    </source>
</evidence>
<evidence type="ECO:0000313" key="9">
    <source>
        <dbReference type="EMBL" id="AGQ18726.1"/>
    </source>
</evidence>
<evidence type="ECO:0000256" key="5">
    <source>
        <dbReference type="NCBIfam" id="TIGR00260"/>
    </source>
</evidence>
<dbReference type="Gene3D" id="3.40.50.1100">
    <property type="match status" value="2"/>
</dbReference>
<keyword evidence="3 6" id="KW-0663">Pyridoxal phosphate</keyword>
<dbReference type="InterPro" id="IPR051166">
    <property type="entry name" value="Threonine_Synthase"/>
</dbReference>
<dbReference type="GO" id="GO:0004795">
    <property type="term" value="F:threonine synthase activity"/>
    <property type="evidence" value="ECO:0007669"/>
    <property type="project" value="UniProtKB-UniRule"/>
</dbReference>
<name>S5DIX7_9ACTN</name>
<evidence type="ECO:0000259" key="7">
    <source>
        <dbReference type="Pfam" id="PF00291"/>
    </source>
</evidence>
<feature type="domain" description="Tryptophan synthase beta chain-like PALP" evidence="7">
    <location>
        <begin position="95"/>
        <end position="317"/>
    </location>
</feature>
<feature type="modified residue" description="N6-(pyridoxal phosphate)lysine" evidence="6">
    <location>
        <position position="108"/>
    </location>
</feature>
<sequence>MITYQSTRGSKRELSFEDVILSGVADDKGLYLPNSTTLENLSNLTQEDLSYEDFVKTIFISLDKNSAKYVEDLSIYPGFENSPEPVLKEIEENKYVMELFHGPTKSFKDYALQPLGAIANRRLNEIGKRGLVLVATSGDTGSAAIQAVKDSENIDIVVLHPNKKVSEYQRRQMTEVIKSNVLNIAIDGSYDDCQKIVKELLQKNSFKNQVISLNSINWLRVMGQTAYYVWLTKQFSSPINIAIPSGNFGNAYSAWFGRNNGLAINEIFCASNTNDVLTRFIHNGCLEPKETTQTFAPSMDIQIPSSLERLIYDLQGDTTKFYTSLQDASRADLDSGSLQKLQHIFSSSSYDNEMILDEIEKLYKKFHLIIDPHTATALSDSVKFRSDLPVVGVATASPEKFENVINKVIPDYQSKDSSNEEQFIVLETEVDLVENTINEYF</sequence>
<evidence type="ECO:0000256" key="3">
    <source>
        <dbReference type="ARBA" id="ARBA00022898"/>
    </source>
</evidence>
<dbReference type="Gene3D" id="3.90.1380.10">
    <property type="entry name" value="Threonine synthase, N-terminal domain"/>
    <property type="match status" value="1"/>
</dbReference>
<evidence type="ECO:0000256" key="1">
    <source>
        <dbReference type="ARBA" id="ARBA00001933"/>
    </source>
</evidence>
<dbReference type="InterPro" id="IPR001926">
    <property type="entry name" value="TrpB-like_PALP"/>
</dbReference>
<protein>
    <recommendedName>
        <fullName evidence="5">Threonine synthase</fullName>
        <ecNumber evidence="5">4.2.3.1</ecNumber>
    </recommendedName>
</protein>
<dbReference type="SUPFAM" id="SSF53686">
    <property type="entry name" value="Tryptophan synthase beta subunit-like PLP-dependent enzymes"/>
    <property type="match status" value="1"/>
</dbReference>
<accession>S5DIX7</accession>
<dbReference type="InterPro" id="IPR037158">
    <property type="entry name" value="Thr_synth_N_sf"/>
</dbReference>
<evidence type="ECO:0000256" key="6">
    <source>
        <dbReference type="PIRSR" id="PIRSR604450-51"/>
    </source>
</evidence>